<accession>X0RYA2</accession>
<comment type="caution">
    <text evidence="1">The sequence shown here is derived from an EMBL/GenBank/DDBJ whole genome shotgun (WGS) entry which is preliminary data.</text>
</comment>
<organism evidence="1">
    <name type="scientific">marine sediment metagenome</name>
    <dbReference type="NCBI Taxonomy" id="412755"/>
    <lineage>
        <taxon>unclassified sequences</taxon>
        <taxon>metagenomes</taxon>
        <taxon>ecological metagenomes</taxon>
    </lineage>
</organism>
<feature type="non-terminal residue" evidence="1">
    <location>
        <position position="256"/>
    </location>
</feature>
<feature type="non-terminal residue" evidence="1">
    <location>
        <position position="1"/>
    </location>
</feature>
<protein>
    <submittedName>
        <fullName evidence="1">Uncharacterized protein</fullName>
    </submittedName>
</protein>
<name>X0RYA2_9ZZZZ</name>
<sequence>EGFTRVFDCHFSDASDALAARPKLIKDHADIPQLWDAYPNETWTYVSDVSVKPASGPTHFKAIVTYVSTPDPLNEDPEITWSFAVSNEPVDRDIDGKPLVNSAGESFDPPITKDANDIVLHIVRNEAGFNSIVADNYKGAVNGDMFFGFGPGRVKCININGVKTRAAALTFWQVTYEFQFRRWQGIPNTPNVGWIRRILDEGFREKTGVEDGKAVYAVITDASDNKLSQPVLLDGNGKILADGADAVFLEFNLNRM</sequence>
<reference evidence="1" key="1">
    <citation type="journal article" date="2014" name="Front. Microbiol.">
        <title>High frequency of phylogenetically diverse reductive dehalogenase-homologous genes in deep subseafloor sedimentary metagenomes.</title>
        <authorList>
            <person name="Kawai M."/>
            <person name="Futagami T."/>
            <person name="Toyoda A."/>
            <person name="Takaki Y."/>
            <person name="Nishi S."/>
            <person name="Hori S."/>
            <person name="Arai W."/>
            <person name="Tsubouchi T."/>
            <person name="Morono Y."/>
            <person name="Uchiyama I."/>
            <person name="Ito T."/>
            <person name="Fujiyama A."/>
            <person name="Inagaki F."/>
            <person name="Takami H."/>
        </authorList>
    </citation>
    <scope>NUCLEOTIDE SEQUENCE</scope>
    <source>
        <strain evidence="1">Expedition CK06-06</strain>
    </source>
</reference>
<evidence type="ECO:0000313" key="1">
    <source>
        <dbReference type="EMBL" id="GAF73804.1"/>
    </source>
</evidence>
<dbReference type="EMBL" id="BARS01001589">
    <property type="protein sequence ID" value="GAF73804.1"/>
    <property type="molecule type" value="Genomic_DNA"/>
</dbReference>
<proteinExistence type="predicted"/>
<gene>
    <name evidence="1" type="ORF">S01H1_03032</name>
</gene>
<dbReference type="AlphaFoldDB" id="X0RYA2"/>